<name>B9ES97_PROMM</name>
<gene>
    <name evidence="1" type="ordered locus">PMT_2714</name>
</gene>
<dbReference type="HOGENOM" id="CLU_3139479_0_0_3"/>
<evidence type="ECO:0000313" key="2">
    <source>
        <dbReference type="Proteomes" id="UP000001423"/>
    </source>
</evidence>
<dbReference type="RefSeq" id="WP_328284555.1">
    <property type="nucleotide sequence ID" value="NC_005071.1"/>
</dbReference>
<protein>
    <submittedName>
        <fullName evidence="1">Uncharacterized protein</fullName>
    </submittedName>
</protein>
<keyword evidence="2" id="KW-1185">Reference proteome</keyword>
<accession>B9ES97</accession>
<organism evidence="1 2">
    <name type="scientific">Prochlorococcus marinus (strain MIT 9313)</name>
    <dbReference type="NCBI Taxonomy" id="74547"/>
    <lineage>
        <taxon>Bacteria</taxon>
        <taxon>Bacillati</taxon>
        <taxon>Cyanobacteriota</taxon>
        <taxon>Cyanophyceae</taxon>
        <taxon>Synechococcales</taxon>
        <taxon>Prochlorococcaceae</taxon>
        <taxon>Prochlorococcus</taxon>
    </lineage>
</organism>
<dbReference type="EMBL" id="BX548175">
    <property type="protein sequence ID" value="CAX32236.1"/>
    <property type="molecule type" value="Genomic_DNA"/>
</dbReference>
<reference evidence="1 2" key="1">
    <citation type="journal article" date="2003" name="Nature">
        <title>Genome divergence in two Prochlorococcus ecotypes reflects oceanic niche differentiation.</title>
        <authorList>
            <person name="Rocap G."/>
            <person name="Larimer F.W."/>
            <person name="Lamerdin J.E."/>
            <person name="Malfatti S."/>
            <person name="Chain P."/>
            <person name="Ahlgren N.A."/>
            <person name="Arellano A."/>
            <person name="Coleman M."/>
            <person name="Hauser L."/>
            <person name="Hess W.R."/>
            <person name="Johnson Z.I."/>
            <person name="Land M.L."/>
            <person name="Lindell D."/>
            <person name="Post A.F."/>
            <person name="Regala W."/>
            <person name="Shah M."/>
            <person name="Shaw S.L."/>
            <person name="Steglich C."/>
            <person name="Sullivan M.B."/>
            <person name="Ting C.S."/>
            <person name="Tolonen A."/>
            <person name="Webb E.A."/>
            <person name="Zinser E.R."/>
            <person name="Chisholm S.W."/>
        </authorList>
    </citation>
    <scope>NUCLEOTIDE SEQUENCE [LARGE SCALE GENOMIC DNA]</scope>
    <source>
        <strain evidence="2">MIT 9313</strain>
    </source>
</reference>
<dbReference type="AlphaFoldDB" id="B9ES97"/>
<dbReference type="KEGG" id="pmt:PMT_2714"/>
<sequence length="54" mass="5644">MQSFVRLSLSLAGAAVLALPNSSIQPVAAQEKEEGNAADLGVMEINLKDALKFS</sequence>
<dbReference type="Proteomes" id="UP000001423">
    <property type="component" value="Chromosome"/>
</dbReference>
<evidence type="ECO:0000313" key="1">
    <source>
        <dbReference type="EMBL" id="CAX32236.1"/>
    </source>
</evidence>
<proteinExistence type="predicted"/>